<accession>A0A2W5UHI6</accession>
<evidence type="ECO:0000256" key="7">
    <source>
        <dbReference type="SAM" id="Phobius"/>
    </source>
</evidence>
<evidence type="ECO:0000259" key="8">
    <source>
        <dbReference type="PROSITE" id="PS50011"/>
    </source>
</evidence>
<keyword evidence="2 5" id="KW-0547">Nucleotide-binding</keyword>
<dbReference type="SMART" id="SM00220">
    <property type="entry name" value="S_TKc"/>
    <property type="match status" value="1"/>
</dbReference>
<dbReference type="CDD" id="cd14014">
    <property type="entry name" value="STKc_PknB_like"/>
    <property type="match status" value="1"/>
</dbReference>
<sequence length="397" mass="44244">MSDALANDKTHLSEVSRSGATTVAGGTIRSTVLPRVEWEGPHPRVKPSERHRFEELGLLGEGGMGEVVLAKDHDIERNVALKRLPENCDLGRVLRFVEEIRTVGQLEHPNIVPVHDVGVDSSGRYYFVMKHLRGETLESIIERLKAGDDAAHARFTMPVRIQIVLSVLNALAYAHQQGFIHRDLKPANIMIGPYGEVTVMDWGLAKRIRTPEKSEIPVIPSSARTVLQTQVGAVMGTPLYMSPEQARGEVDKLDERSDLYALGVVFHEFLHHEHYLEDRTELKAVLEGVQTVQPPIHVATLKAARYQVPAELDWFVARATRKNVNERFQSVTEMTDGLQRIIRGECRVQCQRTLVKRVVGEAGKFADQRPMATIVATTVAVALFVAAIVNLAMTLLR</sequence>
<feature type="binding site" evidence="5">
    <location>
        <position position="82"/>
    </location>
    <ligand>
        <name>ATP</name>
        <dbReference type="ChEBI" id="CHEBI:30616"/>
    </ligand>
</feature>
<dbReference type="PANTHER" id="PTHR43289">
    <property type="entry name" value="MITOGEN-ACTIVATED PROTEIN KINASE KINASE KINASE 20-RELATED"/>
    <property type="match status" value="1"/>
</dbReference>
<comment type="caution">
    <text evidence="9">The sequence shown here is derived from an EMBL/GenBank/DDBJ whole genome shotgun (WGS) entry which is preliminary data.</text>
</comment>
<keyword evidence="9" id="KW-0723">Serine/threonine-protein kinase</keyword>
<dbReference type="InterPro" id="IPR008271">
    <property type="entry name" value="Ser/Thr_kinase_AS"/>
</dbReference>
<dbReference type="Proteomes" id="UP000249061">
    <property type="component" value="Unassembled WGS sequence"/>
</dbReference>
<keyword evidence="4 5" id="KW-0067">ATP-binding</keyword>
<keyword evidence="7" id="KW-0812">Transmembrane</keyword>
<dbReference type="AlphaFoldDB" id="A0A2W5UHI6"/>
<dbReference type="InterPro" id="IPR011009">
    <property type="entry name" value="Kinase-like_dom_sf"/>
</dbReference>
<evidence type="ECO:0000313" key="9">
    <source>
        <dbReference type="EMBL" id="PZR08408.1"/>
    </source>
</evidence>
<feature type="compositionally biased region" description="Basic and acidic residues" evidence="6">
    <location>
        <begin position="1"/>
        <end position="14"/>
    </location>
</feature>
<evidence type="ECO:0000256" key="5">
    <source>
        <dbReference type="PROSITE-ProRule" id="PRU10141"/>
    </source>
</evidence>
<evidence type="ECO:0000256" key="6">
    <source>
        <dbReference type="SAM" id="MobiDB-lite"/>
    </source>
</evidence>
<dbReference type="EMBL" id="QFQP01000025">
    <property type="protein sequence ID" value="PZR08408.1"/>
    <property type="molecule type" value="Genomic_DNA"/>
</dbReference>
<dbReference type="Pfam" id="PF00069">
    <property type="entry name" value="Pkinase"/>
    <property type="match status" value="1"/>
</dbReference>
<keyword evidence="7" id="KW-0472">Membrane</keyword>
<gene>
    <name evidence="9" type="ORF">DI536_24835</name>
</gene>
<dbReference type="Gene3D" id="1.10.510.10">
    <property type="entry name" value="Transferase(Phosphotransferase) domain 1"/>
    <property type="match status" value="1"/>
</dbReference>
<reference evidence="9 10" key="1">
    <citation type="submission" date="2017-08" db="EMBL/GenBank/DDBJ databases">
        <title>Infants hospitalized years apart are colonized by the same room-sourced microbial strains.</title>
        <authorList>
            <person name="Brooks B."/>
            <person name="Olm M.R."/>
            <person name="Firek B.A."/>
            <person name="Baker R."/>
            <person name="Thomas B.C."/>
            <person name="Morowitz M.J."/>
            <person name="Banfield J.F."/>
        </authorList>
    </citation>
    <scope>NUCLEOTIDE SEQUENCE [LARGE SCALE GENOMIC DNA]</scope>
    <source>
        <strain evidence="9">S2_003_000_R2_14</strain>
    </source>
</reference>
<dbReference type="PROSITE" id="PS00107">
    <property type="entry name" value="PROTEIN_KINASE_ATP"/>
    <property type="match status" value="1"/>
</dbReference>
<feature type="transmembrane region" description="Helical" evidence="7">
    <location>
        <begin position="374"/>
        <end position="396"/>
    </location>
</feature>
<feature type="domain" description="Protein kinase" evidence="8">
    <location>
        <begin position="53"/>
        <end position="342"/>
    </location>
</feature>
<name>A0A2W5UHI6_9BACT</name>
<evidence type="ECO:0000256" key="4">
    <source>
        <dbReference type="ARBA" id="ARBA00022840"/>
    </source>
</evidence>
<dbReference type="GO" id="GO:0004674">
    <property type="term" value="F:protein serine/threonine kinase activity"/>
    <property type="evidence" value="ECO:0007669"/>
    <property type="project" value="UniProtKB-KW"/>
</dbReference>
<dbReference type="InterPro" id="IPR000719">
    <property type="entry name" value="Prot_kinase_dom"/>
</dbReference>
<evidence type="ECO:0000256" key="2">
    <source>
        <dbReference type="ARBA" id="ARBA00022741"/>
    </source>
</evidence>
<dbReference type="PROSITE" id="PS00108">
    <property type="entry name" value="PROTEIN_KINASE_ST"/>
    <property type="match status" value="1"/>
</dbReference>
<evidence type="ECO:0000256" key="3">
    <source>
        <dbReference type="ARBA" id="ARBA00022777"/>
    </source>
</evidence>
<organism evidence="9 10">
    <name type="scientific">Archangium gephyra</name>
    <dbReference type="NCBI Taxonomy" id="48"/>
    <lineage>
        <taxon>Bacteria</taxon>
        <taxon>Pseudomonadati</taxon>
        <taxon>Myxococcota</taxon>
        <taxon>Myxococcia</taxon>
        <taxon>Myxococcales</taxon>
        <taxon>Cystobacterineae</taxon>
        <taxon>Archangiaceae</taxon>
        <taxon>Archangium</taxon>
    </lineage>
</organism>
<dbReference type="PANTHER" id="PTHR43289:SF6">
    <property type="entry name" value="SERINE_THREONINE-PROTEIN KINASE NEKL-3"/>
    <property type="match status" value="1"/>
</dbReference>
<dbReference type="PROSITE" id="PS50011">
    <property type="entry name" value="PROTEIN_KINASE_DOM"/>
    <property type="match status" value="1"/>
</dbReference>
<keyword evidence="7" id="KW-1133">Transmembrane helix</keyword>
<feature type="region of interest" description="Disordered" evidence="6">
    <location>
        <begin position="1"/>
        <end position="23"/>
    </location>
</feature>
<dbReference type="GO" id="GO:0005524">
    <property type="term" value="F:ATP binding"/>
    <property type="evidence" value="ECO:0007669"/>
    <property type="project" value="UniProtKB-UniRule"/>
</dbReference>
<dbReference type="Gene3D" id="3.30.200.20">
    <property type="entry name" value="Phosphorylase Kinase, domain 1"/>
    <property type="match status" value="1"/>
</dbReference>
<proteinExistence type="predicted"/>
<keyword evidence="3 9" id="KW-0418">Kinase</keyword>
<keyword evidence="1" id="KW-0808">Transferase</keyword>
<dbReference type="SUPFAM" id="SSF56112">
    <property type="entry name" value="Protein kinase-like (PK-like)"/>
    <property type="match status" value="1"/>
</dbReference>
<evidence type="ECO:0000256" key="1">
    <source>
        <dbReference type="ARBA" id="ARBA00022679"/>
    </source>
</evidence>
<evidence type="ECO:0000313" key="10">
    <source>
        <dbReference type="Proteomes" id="UP000249061"/>
    </source>
</evidence>
<dbReference type="InterPro" id="IPR017441">
    <property type="entry name" value="Protein_kinase_ATP_BS"/>
</dbReference>
<protein>
    <submittedName>
        <fullName evidence="9">Serine/threonine protein kinase</fullName>
    </submittedName>
</protein>